<dbReference type="Pfam" id="PF01385">
    <property type="entry name" value="OrfB_IS605"/>
    <property type="match status" value="1"/>
</dbReference>
<dbReference type="GO" id="GO:0006310">
    <property type="term" value="P:DNA recombination"/>
    <property type="evidence" value="ECO:0007669"/>
    <property type="project" value="UniProtKB-KW"/>
</dbReference>
<evidence type="ECO:0000313" key="13">
    <source>
        <dbReference type="Proteomes" id="UP000231932"/>
    </source>
</evidence>
<dbReference type="InterPro" id="IPR051399">
    <property type="entry name" value="RNA-guided_DNA_endo/Transpos"/>
</dbReference>
<dbReference type="InterPro" id="IPR053470">
    <property type="entry name" value="RNA-guided_DNA_endonuclease"/>
</dbReference>
<dbReference type="PANTHER" id="PTHR30405:SF11">
    <property type="entry name" value="RNA-GUIDED DNA ENDONUCLEASE RV2885C-RELATED"/>
    <property type="match status" value="1"/>
</dbReference>
<evidence type="ECO:0000256" key="2">
    <source>
        <dbReference type="ARBA" id="ARBA00011044"/>
    </source>
</evidence>
<evidence type="ECO:0000259" key="11">
    <source>
        <dbReference type="Pfam" id="PF12323"/>
    </source>
</evidence>
<feature type="region of interest" description="Disordered" evidence="8">
    <location>
        <begin position="388"/>
        <end position="433"/>
    </location>
</feature>
<protein>
    <submittedName>
        <fullName evidence="12">Transposase</fullName>
    </submittedName>
</protein>
<dbReference type="GO" id="GO:0003677">
    <property type="term" value="F:DNA binding"/>
    <property type="evidence" value="ECO:0007669"/>
    <property type="project" value="UniProtKB-KW"/>
</dbReference>
<dbReference type="EMBL" id="CP024955">
    <property type="protein sequence ID" value="ATY83806.1"/>
    <property type="molecule type" value="Genomic_DNA"/>
</dbReference>
<feature type="domain" description="Cas12f1-like TNB" evidence="10">
    <location>
        <begin position="314"/>
        <end position="379"/>
    </location>
</feature>
<feature type="domain" description="Probable transposase IS891/IS1136/IS1341" evidence="9">
    <location>
        <begin position="185"/>
        <end position="300"/>
    </location>
</feature>
<dbReference type="NCBIfam" id="NF038280">
    <property type="entry name" value="IS607_TnpB"/>
    <property type="match status" value="1"/>
</dbReference>
<dbReference type="InterPro" id="IPR001959">
    <property type="entry name" value="Transposase"/>
</dbReference>
<dbReference type="Pfam" id="PF12323">
    <property type="entry name" value="HTH_OrfB_IS605"/>
    <property type="match status" value="1"/>
</dbReference>
<dbReference type="KEGG" id="kyr:CVV65_01450"/>
<keyword evidence="3" id="KW-0815">Transposition</keyword>
<keyword evidence="7" id="KW-0233">DNA recombination</keyword>
<dbReference type="GO" id="GO:0032196">
    <property type="term" value="P:transposition"/>
    <property type="evidence" value="ECO:0007669"/>
    <property type="project" value="UniProtKB-KW"/>
</dbReference>
<organism evidence="12 13">
    <name type="scientific">Kyrpidia spormannii</name>
    <dbReference type="NCBI Taxonomy" id="2055160"/>
    <lineage>
        <taxon>Bacteria</taxon>
        <taxon>Bacillati</taxon>
        <taxon>Bacillota</taxon>
        <taxon>Bacilli</taxon>
        <taxon>Bacillales</taxon>
        <taxon>Alicyclobacillaceae</taxon>
        <taxon>Kyrpidia</taxon>
    </lineage>
</organism>
<gene>
    <name evidence="12" type="ORF">CVV65_01450</name>
</gene>
<feature type="domain" description="Transposase putative helix-turn-helix" evidence="11">
    <location>
        <begin position="1"/>
        <end position="47"/>
    </location>
</feature>
<evidence type="ECO:0000256" key="3">
    <source>
        <dbReference type="ARBA" id="ARBA00022578"/>
    </source>
</evidence>
<dbReference type="Proteomes" id="UP000231932">
    <property type="component" value="Chromosome"/>
</dbReference>
<keyword evidence="6" id="KW-0238">DNA-binding</keyword>
<accession>A0A2K8N2S9</accession>
<evidence type="ECO:0000256" key="1">
    <source>
        <dbReference type="ARBA" id="ARBA00008761"/>
    </source>
</evidence>
<dbReference type="NCBIfam" id="NF040570">
    <property type="entry name" value="guided_TnpB"/>
    <property type="match status" value="1"/>
</dbReference>
<comment type="similarity">
    <text evidence="2">In the N-terminal section; belongs to the transposase 2 family.</text>
</comment>
<comment type="similarity">
    <text evidence="1">In the C-terminal section; belongs to the transposase 35 family.</text>
</comment>
<dbReference type="Pfam" id="PF07282">
    <property type="entry name" value="Cas12f1-like_TNB"/>
    <property type="match status" value="1"/>
</dbReference>
<dbReference type="RefSeq" id="WP_100666643.1">
    <property type="nucleotide sequence ID" value="NZ_CP024955.1"/>
</dbReference>
<keyword evidence="13" id="KW-1185">Reference proteome</keyword>
<sequence>MKTLQAYRFALDPSPHQERMLASHTGARRFAFNWGLALVKERLEARERGEDVEVPWTLAALRREWNRQKEQVAPWWRENSKEAYSAGLDGLARGLKAFFDSRSGKRKGRRVGFPKFRKKGRDRESVRFTTGAIRVDDKSHVVLPRIGRVRTHEMTTALLERVQSDRARILSATVSREGGRWFVSFTCEVERDAGRPKRPRDVVGVDAGLKHLAVLSTGEKVPNPRPLRKALRKIARLNRELVRRKRRSRHWEDTRRRLNRAHARVARIRLDAMHKLTHRLATTFGTVVVEDLNVAGMGRNRRLSRAIYDAGLAELRRQLRYKCEWYGSRLVQAPRMYPSSKTCSRCGAIKEIFPLWERVYRCDVCGTVMDRDENAARNLAALAAAVAGSGPETKNARREDVRPGPAGRSSMKREAGTRQLGKTGAPVPQGTGT</sequence>
<evidence type="ECO:0000256" key="6">
    <source>
        <dbReference type="ARBA" id="ARBA00023125"/>
    </source>
</evidence>
<dbReference type="InterPro" id="IPR010095">
    <property type="entry name" value="Cas12f1-like_TNB"/>
</dbReference>
<evidence type="ECO:0000256" key="4">
    <source>
        <dbReference type="ARBA" id="ARBA00022723"/>
    </source>
</evidence>
<evidence type="ECO:0000256" key="5">
    <source>
        <dbReference type="ARBA" id="ARBA00022833"/>
    </source>
</evidence>
<keyword evidence="5" id="KW-0862">Zinc</keyword>
<dbReference type="GO" id="GO:0046872">
    <property type="term" value="F:metal ion binding"/>
    <property type="evidence" value="ECO:0007669"/>
    <property type="project" value="UniProtKB-KW"/>
</dbReference>
<dbReference type="OrthoDB" id="56768at2"/>
<dbReference type="NCBIfam" id="TIGR01766">
    <property type="entry name" value="IS200/IS605 family accessory protein TnpB-like domain"/>
    <property type="match status" value="1"/>
</dbReference>
<keyword evidence="4" id="KW-0479">Metal-binding</keyword>
<name>A0A2K8N2S9_9BACL</name>
<evidence type="ECO:0000256" key="8">
    <source>
        <dbReference type="SAM" id="MobiDB-lite"/>
    </source>
</evidence>
<evidence type="ECO:0000313" key="12">
    <source>
        <dbReference type="EMBL" id="ATY83806.1"/>
    </source>
</evidence>
<evidence type="ECO:0000259" key="10">
    <source>
        <dbReference type="Pfam" id="PF07282"/>
    </source>
</evidence>
<evidence type="ECO:0000259" key="9">
    <source>
        <dbReference type="Pfam" id="PF01385"/>
    </source>
</evidence>
<evidence type="ECO:0000256" key="7">
    <source>
        <dbReference type="ARBA" id="ARBA00023172"/>
    </source>
</evidence>
<dbReference type="AlphaFoldDB" id="A0A2K8N2S9"/>
<dbReference type="InterPro" id="IPR021027">
    <property type="entry name" value="Transposase_put_HTH"/>
</dbReference>
<reference evidence="13" key="1">
    <citation type="submission" date="2017-11" db="EMBL/GenBank/DDBJ databases">
        <title>Complete Genome Sequence of Kyrpidia sp. Strain EA-1, a thermophilic, hydrogen-oxidizing Bacterium, isolated from the Azores.</title>
        <authorList>
            <person name="Reiner J.E."/>
            <person name="Lapp C.J."/>
            <person name="Bunk B."/>
            <person name="Gescher J."/>
        </authorList>
    </citation>
    <scope>NUCLEOTIDE SEQUENCE [LARGE SCALE GENOMIC DNA]</scope>
    <source>
        <strain evidence="13">EA-1</strain>
    </source>
</reference>
<dbReference type="PANTHER" id="PTHR30405">
    <property type="entry name" value="TRANSPOSASE"/>
    <property type="match status" value="1"/>
</dbReference>
<proteinExistence type="inferred from homology"/>